<evidence type="ECO:0000259" key="5">
    <source>
        <dbReference type="Pfam" id="PF00676"/>
    </source>
</evidence>
<accession>A0ABT9XDN8</accession>
<evidence type="ECO:0000256" key="4">
    <source>
        <dbReference type="RuleBase" id="RU365014"/>
    </source>
</evidence>
<name>A0ABT9XDN8_9BACL</name>
<dbReference type="PANTHER" id="PTHR43380:SF1">
    <property type="entry name" value="2-OXOISOVALERATE DEHYDROGENASE SUBUNIT ALPHA, MITOCHONDRIAL"/>
    <property type="match status" value="1"/>
</dbReference>
<comment type="function">
    <text evidence="4">The branched-chain alpha-keto dehydrogenase complex catalyzes the overall conversion of alpha-keto acids to acyl-CoA and CO(2). It contains multiple copies of three enzymatic components: branched-chain alpha-keto acid decarboxylase (E1), lipoamide acyltransferase (E2) and lipoamide dehydrogenase (E3).</text>
</comment>
<dbReference type="RefSeq" id="WP_274457903.1">
    <property type="nucleotide sequence ID" value="NZ_CP067097.1"/>
</dbReference>
<keyword evidence="2 4" id="KW-0560">Oxidoreductase</keyword>
<organism evidence="6 7">
    <name type="scientific">Alicyclobacillus cycloheptanicus</name>
    <dbReference type="NCBI Taxonomy" id="1457"/>
    <lineage>
        <taxon>Bacteria</taxon>
        <taxon>Bacillati</taxon>
        <taxon>Bacillota</taxon>
        <taxon>Bacilli</taxon>
        <taxon>Bacillales</taxon>
        <taxon>Alicyclobacillaceae</taxon>
        <taxon>Alicyclobacillus</taxon>
    </lineage>
</organism>
<dbReference type="InterPro" id="IPR050771">
    <property type="entry name" value="Alpha-ketoacid_DH_E1_comp"/>
</dbReference>
<dbReference type="Gene3D" id="3.40.50.970">
    <property type="match status" value="1"/>
</dbReference>
<dbReference type="Proteomes" id="UP001232973">
    <property type="component" value="Unassembled WGS sequence"/>
</dbReference>
<dbReference type="GO" id="GO:0003863">
    <property type="term" value="F:branched-chain 2-oxo acid dehydrogenase activity"/>
    <property type="evidence" value="ECO:0007669"/>
    <property type="project" value="UniProtKB-EC"/>
</dbReference>
<dbReference type="InterPro" id="IPR029061">
    <property type="entry name" value="THDP-binding"/>
</dbReference>
<feature type="domain" description="Dehydrogenase E1 component" evidence="5">
    <location>
        <begin position="24"/>
        <end position="320"/>
    </location>
</feature>
<dbReference type="Pfam" id="PF00676">
    <property type="entry name" value="E1_dh"/>
    <property type="match status" value="1"/>
</dbReference>
<protein>
    <recommendedName>
        <fullName evidence="4">2-oxoisovalerate dehydrogenase subunit alpha</fullName>
        <ecNumber evidence="4">1.2.4.4</ecNumber>
    </recommendedName>
    <alternativeName>
        <fullName evidence="4">Branched-chain alpha-keto acid dehydrogenase E1 component alpha chain</fullName>
    </alternativeName>
</protein>
<dbReference type="EC" id="1.2.4.4" evidence="4"/>
<comment type="cofactor">
    <cofactor evidence="1 4">
        <name>thiamine diphosphate</name>
        <dbReference type="ChEBI" id="CHEBI:58937"/>
    </cofactor>
</comment>
<comment type="similarity">
    <text evidence="4">Belongs to the BCKDHA family.</text>
</comment>
<gene>
    <name evidence="6" type="ORF">J2S03_000218</name>
</gene>
<evidence type="ECO:0000256" key="1">
    <source>
        <dbReference type="ARBA" id="ARBA00001964"/>
    </source>
</evidence>
<keyword evidence="3 4" id="KW-0786">Thiamine pyrophosphate</keyword>
<keyword evidence="7" id="KW-1185">Reference proteome</keyword>
<evidence type="ECO:0000313" key="6">
    <source>
        <dbReference type="EMBL" id="MDQ0188414.1"/>
    </source>
</evidence>
<sequence>MVTETLKHREAGLTDEEVKEMYWTMVLARTVDERMWLLNRAGKIPFVISCQGQEGAQAGAAFAFDRTKDYFAPYYRDLCLMLACGHTARTELLAAFGKAEDPNSGGRQMPGHYGDRSRRILTGSSPVSTQIPHAVGMALAARMRNEDAVAYVSFGEGSSNQGDFHEAANFAGVHRLPVIFFCENNKYAISVPERKQLACKDVAERAAGYGFEGVVVDGMDPIEVYRVVKRAVDKARAGGGPTLVEAKTYRLVPHSSDDDDRSYRTREEVAEAKKGDSIVRMKTYLLASGLLTEEENAALVARAKVEVDEATRYAENAPYAAEETLMLHVYAEEGAARGHETVH</sequence>
<dbReference type="CDD" id="cd02000">
    <property type="entry name" value="TPP_E1_PDC_ADC_BCADC"/>
    <property type="match status" value="1"/>
</dbReference>
<evidence type="ECO:0000256" key="2">
    <source>
        <dbReference type="ARBA" id="ARBA00023002"/>
    </source>
</evidence>
<dbReference type="PANTHER" id="PTHR43380">
    <property type="entry name" value="2-OXOISOVALERATE DEHYDROGENASE SUBUNIT ALPHA, MITOCHONDRIAL"/>
    <property type="match status" value="1"/>
</dbReference>
<comment type="caution">
    <text evidence="6">The sequence shown here is derived from an EMBL/GenBank/DDBJ whole genome shotgun (WGS) entry which is preliminary data.</text>
</comment>
<dbReference type="SUPFAM" id="SSF52518">
    <property type="entry name" value="Thiamin diphosphate-binding fold (THDP-binding)"/>
    <property type="match status" value="1"/>
</dbReference>
<proteinExistence type="inferred from homology"/>
<evidence type="ECO:0000256" key="3">
    <source>
        <dbReference type="ARBA" id="ARBA00023052"/>
    </source>
</evidence>
<comment type="catalytic activity">
    <reaction evidence="4">
        <text>N(6)-[(R)-lipoyl]-L-lysyl-[protein] + 3-methyl-2-oxobutanoate + H(+) = N(6)-[(R)-S(8)-2-methylpropanoyldihydrolipoyl]-L-lysyl-[protein] + CO2</text>
        <dbReference type="Rhea" id="RHEA:13457"/>
        <dbReference type="Rhea" id="RHEA-COMP:10474"/>
        <dbReference type="Rhea" id="RHEA-COMP:10497"/>
        <dbReference type="ChEBI" id="CHEBI:11851"/>
        <dbReference type="ChEBI" id="CHEBI:15378"/>
        <dbReference type="ChEBI" id="CHEBI:16526"/>
        <dbReference type="ChEBI" id="CHEBI:83099"/>
        <dbReference type="ChEBI" id="CHEBI:83142"/>
        <dbReference type="EC" id="1.2.4.4"/>
    </reaction>
</comment>
<evidence type="ECO:0000313" key="7">
    <source>
        <dbReference type="Proteomes" id="UP001232973"/>
    </source>
</evidence>
<dbReference type="EMBL" id="JAUSTP010000001">
    <property type="protein sequence ID" value="MDQ0188414.1"/>
    <property type="molecule type" value="Genomic_DNA"/>
</dbReference>
<dbReference type="InterPro" id="IPR001017">
    <property type="entry name" value="DH_E1"/>
</dbReference>
<reference evidence="6 7" key="1">
    <citation type="submission" date="2023-07" db="EMBL/GenBank/DDBJ databases">
        <title>Genomic Encyclopedia of Type Strains, Phase IV (KMG-IV): sequencing the most valuable type-strain genomes for metagenomic binning, comparative biology and taxonomic classification.</title>
        <authorList>
            <person name="Goeker M."/>
        </authorList>
    </citation>
    <scope>NUCLEOTIDE SEQUENCE [LARGE SCALE GENOMIC DNA]</scope>
    <source>
        <strain evidence="6 7">DSM 4006</strain>
    </source>
</reference>